<evidence type="ECO:0000313" key="3">
    <source>
        <dbReference type="Proteomes" id="UP000244722"/>
    </source>
</evidence>
<feature type="compositionally biased region" description="Polar residues" evidence="1">
    <location>
        <begin position="66"/>
        <end position="76"/>
    </location>
</feature>
<dbReference type="EMBL" id="NESQ01000066">
    <property type="protein sequence ID" value="PUU80417.1"/>
    <property type="molecule type" value="Genomic_DNA"/>
</dbReference>
<evidence type="ECO:0000313" key="2">
    <source>
        <dbReference type="EMBL" id="PUU80417.1"/>
    </source>
</evidence>
<organism evidence="2 3">
    <name type="scientific">Tuber borchii</name>
    <name type="common">White truffle</name>
    <dbReference type="NCBI Taxonomy" id="42251"/>
    <lineage>
        <taxon>Eukaryota</taxon>
        <taxon>Fungi</taxon>
        <taxon>Dikarya</taxon>
        <taxon>Ascomycota</taxon>
        <taxon>Pezizomycotina</taxon>
        <taxon>Pezizomycetes</taxon>
        <taxon>Pezizales</taxon>
        <taxon>Tuberaceae</taxon>
        <taxon>Tuber</taxon>
    </lineage>
</organism>
<sequence length="131" mass="14137">MPIFHDTTGSSDKDSGRIRHAIMECFLQVVLRHHPDTGGVRDAIAKPLYNSVLPHPIYQPPKGRYHTSTFHGATESSEGRIPGALGQPSRSSITTASYTIQAVHHQQGVSIQELSIALQSLLKGGDGAVLM</sequence>
<keyword evidence="3" id="KW-1185">Reference proteome</keyword>
<feature type="region of interest" description="Disordered" evidence="1">
    <location>
        <begin position="65"/>
        <end position="88"/>
    </location>
</feature>
<gene>
    <name evidence="2" type="ORF">B9Z19DRAFT_1123696</name>
</gene>
<protein>
    <submittedName>
        <fullName evidence="2">Uncharacterized protein</fullName>
    </submittedName>
</protein>
<dbReference type="AlphaFoldDB" id="A0A2T6ZY38"/>
<comment type="caution">
    <text evidence="2">The sequence shown here is derived from an EMBL/GenBank/DDBJ whole genome shotgun (WGS) entry which is preliminary data.</text>
</comment>
<proteinExistence type="predicted"/>
<reference evidence="2 3" key="1">
    <citation type="submission" date="2017-04" db="EMBL/GenBank/DDBJ databases">
        <title>Draft genome sequence of Tuber borchii Vittad., a whitish edible truffle.</title>
        <authorList>
            <consortium name="DOE Joint Genome Institute"/>
            <person name="Murat C."/>
            <person name="Kuo A."/>
            <person name="Barry K.W."/>
            <person name="Clum A."/>
            <person name="Dockter R.B."/>
            <person name="Fauchery L."/>
            <person name="Iotti M."/>
            <person name="Kohler A."/>
            <person name="Labutti K."/>
            <person name="Lindquist E.A."/>
            <person name="Lipzen A."/>
            <person name="Ohm R.A."/>
            <person name="Wang M."/>
            <person name="Grigoriev I.V."/>
            <person name="Zambonelli A."/>
            <person name="Martin F.M."/>
        </authorList>
    </citation>
    <scope>NUCLEOTIDE SEQUENCE [LARGE SCALE GENOMIC DNA]</scope>
    <source>
        <strain evidence="2 3">Tbo3840</strain>
    </source>
</reference>
<name>A0A2T6ZY38_TUBBO</name>
<evidence type="ECO:0000256" key="1">
    <source>
        <dbReference type="SAM" id="MobiDB-lite"/>
    </source>
</evidence>
<dbReference type="Proteomes" id="UP000244722">
    <property type="component" value="Unassembled WGS sequence"/>
</dbReference>
<accession>A0A2T6ZY38</accession>